<organism evidence="1">
    <name type="scientific">mine drainage metagenome</name>
    <dbReference type="NCBI Taxonomy" id="410659"/>
    <lineage>
        <taxon>unclassified sequences</taxon>
        <taxon>metagenomes</taxon>
        <taxon>ecological metagenomes</taxon>
    </lineage>
</organism>
<sequence length="87" mass="9615">GLFGDMKLIGEMYKPDIAMLPIGGFFTMGPKEAATAARWLGAKVVLPMHFNTFPAIRQNPEELREMLSGKAEVPMMKPGDVYTLKNT</sequence>
<name>T0ZPF7_9ZZZZ</name>
<proteinExistence type="predicted"/>
<dbReference type="Gene3D" id="3.60.15.10">
    <property type="entry name" value="Ribonuclease Z/Hydroxyacylglutathione hydrolase-like"/>
    <property type="match status" value="1"/>
</dbReference>
<feature type="non-terminal residue" evidence="1">
    <location>
        <position position="1"/>
    </location>
</feature>
<reference evidence="1" key="2">
    <citation type="journal article" date="2014" name="ISME J.">
        <title>Microbial stratification in low pH oxic and suboxic macroscopic growths along an acid mine drainage.</title>
        <authorList>
            <person name="Mendez-Garcia C."/>
            <person name="Mesa V."/>
            <person name="Sprenger R.R."/>
            <person name="Richter M."/>
            <person name="Diez M.S."/>
            <person name="Solano J."/>
            <person name="Bargiela R."/>
            <person name="Golyshina O.V."/>
            <person name="Manteca A."/>
            <person name="Ramos J.L."/>
            <person name="Gallego J.R."/>
            <person name="Llorente I."/>
            <person name="Martins Dos Santos V.A."/>
            <person name="Jensen O.N."/>
            <person name="Pelaez A.I."/>
            <person name="Sanchez J."/>
            <person name="Ferrer M."/>
        </authorList>
    </citation>
    <scope>NUCLEOTIDE SEQUENCE</scope>
</reference>
<accession>T0ZPF7</accession>
<gene>
    <name evidence="1" type="ORF">B2A_07383</name>
</gene>
<reference evidence="1" key="1">
    <citation type="submission" date="2013-08" db="EMBL/GenBank/DDBJ databases">
        <authorList>
            <person name="Mendez C."/>
            <person name="Richter M."/>
            <person name="Ferrer M."/>
            <person name="Sanchez J."/>
        </authorList>
    </citation>
    <scope>NUCLEOTIDE SEQUENCE</scope>
</reference>
<comment type="caution">
    <text evidence="1">The sequence shown here is derived from an EMBL/GenBank/DDBJ whole genome shotgun (WGS) entry which is preliminary data.</text>
</comment>
<evidence type="ECO:0000313" key="1">
    <source>
        <dbReference type="EMBL" id="EQD50221.1"/>
    </source>
</evidence>
<protein>
    <submittedName>
        <fullName evidence="1">Beta-lactamase domain protein</fullName>
    </submittedName>
</protein>
<dbReference type="AlphaFoldDB" id="T0ZPF7"/>
<dbReference type="PANTHER" id="PTHR43546:SF3">
    <property type="entry name" value="UPF0173 METAL-DEPENDENT HYDROLASE MJ1163"/>
    <property type="match status" value="1"/>
</dbReference>
<dbReference type="InterPro" id="IPR036866">
    <property type="entry name" value="RibonucZ/Hydroxyglut_hydro"/>
</dbReference>
<dbReference type="Pfam" id="PF13483">
    <property type="entry name" value="Lactamase_B_3"/>
    <property type="match status" value="1"/>
</dbReference>
<dbReference type="SUPFAM" id="SSF56281">
    <property type="entry name" value="Metallo-hydrolase/oxidoreductase"/>
    <property type="match status" value="1"/>
</dbReference>
<dbReference type="InterPro" id="IPR050114">
    <property type="entry name" value="UPF0173_UPF0282_UlaG_hydrolase"/>
</dbReference>
<dbReference type="PANTHER" id="PTHR43546">
    <property type="entry name" value="UPF0173 METAL-DEPENDENT HYDROLASE MJ1163-RELATED"/>
    <property type="match status" value="1"/>
</dbReference>
<dbReference type="EMBL" id="AUZZ01005282">
    <property type="protein sequence ID" value="EQD50221.1"/>
    <property type="molecule type" value="Genomic_DNA"/>
</dbReference>